<dbReference type="GO" id="GO:1990281">
    <property type="term" value="C:efflux pump complex"/>
    <property type="evidence" value="ECO:0007669"/>
    <property type="project" value="TreeGrafter"/>
</dbReference>
<dbReference type="GO" id="GO:0015562">
    <property type="term" value="F:efflux transmembrane transporter activity"/>
    <property type="evidence" value="ECO:0007669"/>
    <property type="project" value="InterPro"/>
</dbReference>
<evidence type="ECO:0000256" key="8">
    <source>
        <dbReference type="SAM" id="Coils"/>
    </source>
</evidence>
<dbReference type="Proteomes" id="UP000183129">
    <property type="component" value="Unassembled WGS sequence"/>
</dbReference>
<dbReference type="PANTHER" id="PTHR30026:SF23">
    <property type="entry name" value="TO APRF-PUTATIVE OUTER MEMBRANE EFFLUX PROTEIN OR SECRETED ALKALINE PHOSPHATASE-RELATED"/>
    <property type="match status" value="1"/>
</dbReference>
<keyword evidence="4" id="KW-1134">Transmembrane beta strand</keyword>
<comment type="subcellular location">
    <subcellularLocation>
        <location evidence="1">Cell outer membrane</location>
    </subcellularLocation>
</comment>
<accession>A0A1I2BCG5</accession>
<proteinExistence type="inferred from homology"/>
<keyword evidence="3" id="KW-0813">Transport</keyword>
<dbReference type="AlphaFoldDB" id="A0A1I2BCG5"/>
<reference evidence="9 10" key="1">
    <citation type="submission" date="2016-10" db="EMBL/GenBank/DDBJ databases">
        <authorList>
            <person name="de Groot N.N."/>
        </authorList>
    </citation>
    <scope>NUCLEOTIDE SEQUENCE [LARGE SCALE GENOMIC DNA]</scope>
    <source>
        <strain evidence="9 10">ATCC 51969</strain>
    </source>
</reference>
<evidence type="ECO:0000256" key="4">
    <source>
        <dbReference type="ARBA" id="ARBA00022452"/>
    </source>
</evidence>
<protein>
    <submittedName>
        <fullName evidence="9">Outer membrane protein TolC</fullName>
    </submittedName>
</protein>
<evidence type="ECO:0000256" key="1">
    <source>
        <dbReference type="ARBA" id="ARBA00004442"/>
    </source>
</evidence>
<dbReference type="EMBL" id="FONS01000001">
    <property type="protein sequence ID" value="SFE53677.1"/>
    <property type="molecule type" value="Genomic_DNA"/>
</dbReference>
<evidence type="ECO:0000313" key="9">
    <source>
        <dbReference type="EMBL" id="SFE53677.1"/>
    </source>
</evidence>
<dbReference type="Gene3D" id="1.20.1600.10">
    <property type="entry name" value="Outer membrane efflux proteins (OEP)"/>
    <property type="match status" value="1"/>
</dbReference>
<gene>
    <name evidence="9" type="ORF">SAMN03003324_00817</name>
</gene>
<keyword evidence="7" id="KW-0998">Cell outer membrane</keyword>
<dbReference type="GO" id="GO:0009279">
    <property type="term" value="C:cell outer membrane"/>
    <property type="evidence" value="ECO:0007669"/>
    <property type="project" value="UniProtKB-SubCell"/>
</dbReference>
<keyword evidence="5" id="KW-0812">Transmembrane</keyword>
<dbReference type="SUPFAM" id="SSF56954">
    <property type="entry name" value="Outer membrane efflux proteins (OEP)"/>
    <property type="match status" value="1"/>
</dbReference>
<feature type="coiled-coil region" evidence="8">
    <location>
        <begin position="208"/>
        <end position="235"/>
    </location>
</feature>
<name>A0A1I2BCG5_9SPHI</name>
<dbReference type="InterPro" id="IPR003423">
    <property type="entry name" value="OMP_efflux"/>
</dbReference>
<feature type="coiled-coil region" evidence="8">
    <location>
        <begin position="126"/>
        <end position="153"/>
    </location>
</feature>
<evidence type="ECO:0000256" key="3">
    <source>
        <dbReference type="ARBA" id="ARBA00022448"/>
    </source>
</evidence>
<dbReference type="STRING" id="34086.SAMN04488084_11910"/>
<organism evidence="9 10">
    <name type="scientific">Pedobacter antarcticus</name>
    <dbReference type="NCBI Taxonomy" id="34086"/>
    <lineage>
        <taxon>Bacteria</taxon>
        <taxon>Pseudomonadati</taxon>
        <taxon>Bacteroidota</taxon>
        <taxon>Sphingobacteriia</taxon>
        <taxon>Sphingobacteriales</taxon>
        <taxon>Sphingobacteriaceae</taxon>
        <taxon>Pedobacter</taxon>
    </lineage>
</organism>
<evidence type="ECO:0000256" key="7">
    <source>
        <dbReference type="ARBA" id="ARBA00023237"/>
    </source>
</evidence>
<comment type="similarity">
    <text evidence="2">Belongs to the outer membrane factor (OMF) (TC 1.B.17) family.</text>
</comment>
<dbReference type="InterPro" id="IPR051906">
    <property type="entry name" value="TolC-like"/>
</dbReference>
<dbReference type="Pfam" id="PF02321">
    <property type="entry name" value="OEP"/>
    <property type="match status" value="1"/>
</dbReference>
<dbReference type="PANTHER" id="PTHR30026">
    <property type="entry name" value="OUTER MEMBRANE PROTEIN TOLC"/>
    <property type="match status" value="1"/>
</dbReference>
<keyword evidence="6" id="KW-0472">Membrane</keyword>
<keyword evidence="8" id="KW-0175">Coiled coil</keyword>
<evidence type="ECO:0000256" key="5">
    <source>
        <dbReference type="ARBA" id="ARBA00022692"/>
    </source>
</evidence>
<evidence type="ECO:0000313" key="10">
    <source>
        <dbReference type="Proteomes" id="UP000183129"/>
    </source>
</evidence>
<sequence>MLLFTYMYHLHKKTVLILLSFALFNPIKAQQPVKGELSIQQIWDKVSAQNKAIQIQDLRVRESIEGIKDAKAERLPEIGVAGEYARVSNFPVYENGLLHAPTQMEVVHTTYRVGGEAYLNLYNGGRTNLNIKLEQKENEIAQERKHLTVSEMKLQAAALYLDMQRSTIFKTLLLKDISDQQKQLEEIQQLQKNGVVLKSDVLRVTLKLSKQQMALEQLNNDLKIANQKLNILMGEPDEFILNPAAADDNEMPVLLPYQEYLNTAMGHSYAFKISEKEEELRELELRKVKSNTALKLGLFANYSYSYPQIMLYPYSIALYGLGMTGVKASFPISSLYHNTHKTRDAVLKIQEQEVEHSGTEDNIRVEINTAYLRYQESLKRMDVARENIIQATENLRIVNNTYFNQLALVTDLLDADTQLLQTRFDYAAAKIAAQFQYYQLQKAIGNL</sequence>
<dbReference type="GO" id="GO:0015288">
    <property type="term" value="F:porin activity"/>
    <property type="evidence" value="ECO:0007669"/>
    <property type="project" value="TreeGrafter"/>
</dbReference>
<evidence type="ECO:0000256" key="6">
    <source>
        <dbReference type="ARBA" id="ARBA00023136"/>
    </source>
</evidence>
<evidence type="ECO:0000256" key="2">
    <source>
        <dbReference type="ARBA" id="ARBA00007613"/>
    </source>
</evidence>